<organism evidence="4 5">
    <name type="scientific">Toxocara canis</name>
    <name type="common">Canine roundworm</name>
    <dbReference type="NCBI Taxonomy" id="6265"/>
    <lineage>
        <taxon>Eukaryota</taxon>
        <taxon>Metazoa</taxon>
        <taxon>Ecdysozoa</taxon>
        <taxon>Nematoda</taxon>
        <taxon>Chromadorea</taxon>
        <taxon>Rhabditida</taxon>
        <taxon>Spirurina</taxon>
        <taxon>Ascaridomorpha</taxon>
        <taxon>Ascaridoidea</taxon>
        <taxon>Toxocaridae</taxon>
        <taxon>Toxocara</taxon>
    </lineage>
</organism>
<evidence type="ECO:0000256" key="1">
    <source>
        <dbReference type="ARBA" id="ARBA00007357"/>
    </source>
</evidence>
<dbReference type="Gene3D" id="3.40.390.10">
    <property type="entry name" value="Collagenase (Catalytic Domain)"/>
    <property type="match status" value="2"/>
</dbReference>
<evidence type="ECO:0000313" key="3">
    <source>
        <dbReference type="EMBL" id="VDM42053.1"/>
    </source>
</evidence>
<reference evidence="3 4" key="2">
    <citation type="submission" date="2018-11" db="EMBL/GenBank/DDBJ databases">
        <authorList>
            <consortium name="Pathogen Informatics"/>
        </authorList>
    </citation>
    <scope>NUCLEOTIDE SEQUENCE [LARGE SCALE GENOMIC DNA]</scope>
</reference>
<evidence type="ECO:0000313" key="5">
    <source>
        <dbReference type="WBParaSite" id="TCNE_0001073201-mRNA-1"/>
    </source>
</evidence>
<dbReference type="InterPro" id="IPR018497">
    <property type="entry name" value="Peptidase_M13_C"/>
</dbReference>
<sequence length="90" mass="10289">MYCNHFLELQIDGRLTVGENIADNGGIRAAYKTWCAISRPQAVLDSLLNDGHSPHRYRVNIMMSNQPEFIEGFNCPTSSRMVLSRTCRLW</sequence>
<dbReference type="PROSITE" id="PS51885">
    <property type="entry name" value="NEPRILYSIN"/>
    <property type="match status" value="1"/>
</dbReference>
<name>A0A183UQG2_TOXCA</name>
<dbReference type="GO" id="GO:0004222">
    <property type="term" value="F:metalloendopeptidase activity"/>
    <property type="evidence" value="ECO:0007669"/>
    <property type="project" value="InterPro"/>
</dbReference>
<dbReference type="InterPro" id="IPR024079">
    <property type="entry name" value="MetalloPept_cat_dom_sf"/>
</dbReference>
<accession>A0A183UQG2</accession>
<dbReference type="PANTHER" id="PTHR11733:SF167">
    <property type="entry name" value="FI17812P1-RELATED"/>
    <property type="match status" value="1"/>
</dbReference>
<dbReference type="SUPFAM" id="SSF55486">
    <property type="entry name" value="Metalloproteases ('zincins'), catalytic domain"/>
    <property type="match status" value="1"/>
</dbReference>
<dbReference type="WBParaSite" id="TCNE_0001073201-mRNA-1">
    <property type="protein sequence ID" value="TCNE_0001073201-mRNA-1"/>
    <property type="gene ID" value="TCNE_0001073201"/>
</dbReference>
<dbReference type="InterPro" id="IPR000718">
    <property type="entry name" value="Peptidase_M13"/>
</dbReference>
<keyword evidence="4" id="KW-1185">Reference proteome</keyword>
<evidence type="ECO:0000259" key="2">
    <source>
        <dbReference type="Pfam" id="PF01431"/>
    </source>
</evidence>
<dbReference type="PANTHER" id="PTHR11733">
    <property type="entry name" value="ZINC METALLOPROTEASE FAMILY M13 NEPRILYSIN-RELATED"/>
    <property type="match status" value="1"/>
</dbReference>
<dbReference type="GO" id="GO:0005886">
    <property type="term" value="C:plasma membrane"/>
    <property type="evidence" value="ECO:0007669"/>
    <property type="project" value="TreeGrafter"/>
</dbReference>
<dbReference type="EMBL" id="UYWY01020599">
    <property type="protein sequence ID" value="VDM42053.1"/>
    <property type="molecule type" value="Genomic_DNA"/>
</dbReference>
<comment type="similarity">
    <text evidence="1">Belongs to the peptidase M13 family.</text>
</comment>
<gene>
    <name evidence="3" type="ORF">TCNE_LOCUS10732</name>
</gene>
<protein>
    <submittedName>
        <fullName evidence="5">Peptidase_M13 domain-containing protein</fullName>
    </submittedName>
</protein>
<dbReference type="Proteomes" id="UP000050794">
    <property type="component" value="Unassembled WGS sequence"/>
</dbReference>
<evidence type="ECO:0000313" key="4">
    <source>
        <dbReference type="Proteomes" id="UP000050794"/>
    </source>
</evidence>
<dbReference type="AlphaFoldDB" id="A0A183UQG2"/>
<dbReference type="GO" id="GO:0016485">
    <property type="term" value="P:protein processing"/>
    <property type="evidence" value="ECO:0007669"/>
    <property type="project" value="TreeGrafter"/>
</dbReference>
<feature type="domain" description="Peptidase M13 C-terminal" evidence="2">
    <location>
        <begin position="33"/>
        <end position="89"/>
    </location>
</feature>
<proteinExistence type="inferred from homology"/>
<reference evidence="5" key="1">
    <citation type="submission" date="2016-06" db="UniProtKB">
        <authorList>
            <consortium name="WormBaseParasite"/>
        </authorList>
    </citation>
    <scope>IDENTIFICATION</scope>
</reference>
<dbReference type="Pfam" id="PF01431">
    <property type="entry name" value="Peptidase_M13"/>
    <property type="match status" value="1"/>
</dbReference>